<sequence length="144" mass="14271">MPVHSTRARTLFIGGLFALAIAAAPLAHADGGIPSPGPVGPQPVASQPGGPGGCPSGQSMDSSNGNCVPDMSSVGNTQGDDATGGLPTRTTQDITSASDTGVGADLVPNINGDPCSGYWESTVCYSEDQDEVAVQPKSTISSSP</sequence>
<dbReference type="EMBL" id="NOZR01000003">
    <property type="protein sequence ID" value="OYN81577.1"/>
    <property type="molecule type" value="Genomic_DNA"/>
</dbReference>
<protein>
    <recommendedName>
        <fullName evidence="4">Intersectin-EH binding protein Ibp1</fullName>
    </recommendedName>
</protein>
<evidence type="ECO:0000256" key="1">
    <source>
        <dbReference type="SAM" id="MobiDB-lite"/>
    </source>
</evidence>
<dbReference type="OrthoDB" id="4724854at2"/>
<gene>
    <name evidence="2" type="ORF">CG716_04180</name>
</gene>
<organism evidence="2 3">
    <name type="scientific">Mycolicibacterium sphagni</name>
    <dbReference type="NCBI Taxonomy" id="1786"/>
    <lineage>
        <taxon>Bacteria</taxon>
        <taxon>Bacillati</taxon>
        <taxon>Actinomycetota</taxon>
        <taxon>Actinomycetes</taxon>
        <taxon>Mycobacteriales</taxon>
        <taxon>Mycobacteriaceae</taxon>
        <taxon>Mycolicibacterium</taxon>
    </lineage>
</organism>
<comment type="caution">
    <text evidence="2">The sequence shown here is derived from an EMBL/GenBank/DDBJ whole genome shotgun (WGS) entry which is preliminary data.</text>
</comment>
<feature type="region of interest" description="Disordered" evidence="1">
    <location>
        <begin position="32"/>
        <end position="111"/>
    </location>
</feature>
<evidence type="ECO:0000313" key="3">
    <source>
        <dbReference type="Proteomes" id="UP000216063"/>
    </source>
</evidence>
<name>A0A255DQ47_9MYCO</name>
<reference evidence="2 3" key="1">
    <citation type="submission" date="2017-07" db="EMBL/GenBank/DDBJ databases">
        <title>The new phylogeny of genus Mycobacterium.</title>
        <authorList>
            <person name="Tortoli E."/>
            <person name="Trovato A."/>
            <person name="Cirillo D.M."/>
        </authorList>
    </citation>
    <scope>NUCLEOTIDE SEQUENCE [LARGE SCALE GENOMIC DNA]</scope>
    <source>
        <strain evidence="2 3">ATCC 33027</strain>
    </source>
</reference>
<feature type="compositionally biased region" description="Polar residues" evidence="1">
    <location>
        <begin position="88"/>
        <end position="99"/>
    </location>
</feature>
<accession>A0A255DQ47</accession>
<evidence type="ECO:0008006" key="4">
    <source>
        <dbReference type="Google" id="ProtNLM"/>
    </source>
</evidence>
<dbReference type="Proteomes" id="UP000216063">
    <property type="component" value="Unassembled WGS sequence"/>
</dbReference>
<dbReference type="RefSeq" id="WP_094476777.1">
    <property type="nucleotide sequence ID" value="NZ_JACKSC010000175.1"/>
</dbReference>
<dbReference type="AlphaFoldDB" id="A0A255DQ47"/>
<evidence type="ECO:0000313" key="2">
    <source>
        <dbReference type="EMBL" id="OYN81577.1"/>
    </source>
</evidence>
<keyword evidence="3" id="KW-1185">Reference proteome</keyword>
<proteinExistence type="predicted"/>